<sequence>MQLLSNFAIIIKTNFKAAHEVIINNFENQITIFTRSGIEMAANIKEFNNTDVSFRLPLKKRFEKFFYLEEQIDLLRAEIAKRRYENFQVQKKKFRFFLKKE</sequence>
<organism evidence="1">
    <name type="scientific">Glaucocystis incrassata</name>
    <dbReference type="NCBI Taxonomy" id="1789788"/>
    <lineage>
        <taxon>Eukaryota</taxon>
        <taxon>Glaucocystophyceae</taxon>
        <taxon>Glaucocystales</taxon>
        <taxon>Glaucocystaceae</taxon>
        <taxon>Glaucocystis</taxon>
    </lineage>
</organism>
<keyword evidence="1" id="KW-0934">Plastid</keyword>
<reference evidence="1" key="1">
    <citation type="submission" date="2017-05" db="EMBL/GenBank/DDBJ databases">
        <title>Plastid comparative genomics reveals ancient divergence between Glaucophyte genera.</title>
        <authorList>
            <person name="Figueroa-Martinez F.J."/>
            <person name="Jackson C."/>
            <person name="Reyes-Prieto A."/>
        </authorList>
    </citation>
    <scope>NUCLEOTIDE SEQUENCE</scope>
    <source>
        <strain evidence="1">SAG 229-2</strain>
    </source>
</reference>
<name>A0A3G1IVX7_9EUKA</name>
<dbReference type="AlphaFoldDB" id="A0A3G1IVX7"/>
<protein>
    <submittedName>
        <fullName evidence="1">Uncharacterized protein</fullName>
    </submittedName>
</protein>
<dbReference type="RefSeq" id="YP_009546028.1">
    <property type="nucleotide sequence ID" value="NC_040152.1"/>
</dbReference>
<gene>
    <name evidence="1" type="primary">orf823</name>
</gene>
<geneLocation type="plastid" evidence="1"/>
<evidence type="ECO:0000313" key="1">
    <source>
        <dbReference type="EMBL" id="ASQ40089.1"/>
    </source>
</evidence>
<accession>A0A3G1IVX7</accession>
<dbReference type="EMBL" id="MF167425">
    <property type="protein sequence ID" value="ASQ40089.1"/>
    <property type="molecule type" value="Genomic_DNA"/>
</dbReference>
<proteinExistence type="predicted"/>
<dbReference type="GeneID" id="38575524"/>